<dbReference type="InterPro" id="IPR014757">
    <property type="entry name" value="Tscrpt_reg_IclR_C"/>
</dbReference>
<feature type="domain" description="IclR-ED" evidence="5">
    <location>
        <begin position="106"/>
        <end position="283"/>
    </location>
</feature>
<accession>A0A2N4UE35</accession>
<keyword evidence="3" id="KW-0804">Transcription</keyword>
<sequence length="292" mass="31958">MPRWPRQRLTHWLFLPKGKVSGRLTAWSCLASCLQLPITPEAAVRAVNRIFSILDAFTADRTKLALQEIGDRIQLSKATTFRLVNSLCGAGYLVKLEDQRYCLSMKLVKLAGVVASGLSVRDMARPTMVEIGRKTGETVSLNAVVGTDRVCIDVVEAESRLTHIVNLGEHAPLFYGATGKVLLAHLPPDEQSAIISALPADFSMESAELKARLAQIRKSYYAVTKSERVAGSLAISVALFDMDDRGMYALTLTGPEERMRDEQECNLALMLQAQKEISLKMGAGLFSAAVCD</sequence>
<organism evidence="6 7">
    <name type="scientific">Pollutimonas nitritireducens</name>
    <dbReference type="NCBI Taxonomy" id="2045209"/>
    <lineage>
        <taxon>Bacteria</taxon>
        <taxon>Pseudomonadati</taxon>
        <taxon>Pseudomonadota</taxon>
        <taxon>Betaproteobacteria</taxon>
        <taxon>Burkholderiales</taxon>
        <taxon>Alcaligenaceae</taxon>
        <taxon>Pollutimonas</taxon>
    </lineage>
</organism>
<reference evidence="6 7" key="1">
    <citation type="submission" date="2017-10" db="EMBL/GenBank/DDBJ databases">
        <title>Two draft genome sequences of Pusillimonas sp. strains isolated from a nitrate- and radionuclide-contaminated groundwater in Russia.</title>
        <authorList>
            <person name="Grouzdev D.S."/>
            <person name="Tourova T.P."/>
            <person name="Goeva M.A."/>
            <person name="Babich T.L."/>
            <person name="Sokolova D.S."/>
            <person name="Abdullin R."/>
            <person name="Poltaraus A.B."/>
            <person name="Toshchakov S.V."/>
            <person name="Nazina T.N."/>
        </authorList>
    </citation>
    <scope>NUCLEOTIDE SEQUENCE [LARGE SCALE GENOMIC DNA]</scope>
    <source>
        <strain evidence="6 7">JR1/69-2-13</strain>
    </source>
</reference>
<evidence type="ECO:0000259" key="4">
    <source>
        <dbReference type="PROSITE" id="PS51077"/>
    </source>
</evidence>
<dbReference type="GO" id="GO:0045892">
    <property type="term" value="P:negative regulation of DNA-templated transcription"/>
    <property type="evidence" value="ECO:0007669"/>
    <property type="project" value="TreeGrafter"/>
</dbReference>
<dbReference type="EMBL" id="PDNV01000008">
    <property type="protein sequence ID" value="PLC53285.1"/>
    <property type="molecule type" value="Genomic_DNA"/>
</dbReference>
<dbReference type="GO" id="GO:0003677">
    <property type="term" value="F:DNA binding"/>
    <property type="evidence" value="ECO:0007669"/>
    <property type="project" value="UniProtKB-KW"/>
</dbReference>
<dbReference type="Gene3D" id="3.30.450.40">
    <property type="match status" value="1"/>
</dbReference>
<dbReference type="Proteomes" id="UP000234328">
    <property type="component" value="Unassembled WGS sequence"/>
</dbReference>
<evidence type="ECO:0000259" key="5">
    <source>
        <dbReference type="PROSITE" id="PS51078"/>
    </source>
</evidence>
<dbReference type="PROSITE" id="PS51077">
    <property type="entry name" value="HTH_ICLR"/>
    <property type="match status" value="1"/>
</dbReference>
<dbReference type="InterPro" id="IPR005471">
    <property type="entry name" value="Tscrpt_reg_IclR_N"/>
</dbReference>
<gene>
    <name evidence="6" type="ORF">CR155_13460</name>
</gene>
<dbReference type="InterPro" id="IPR036390">
    <property type="entry name" value="WH_DNA-bd_sf"/>
</dbReference>
<dbReference type="AlphaFoldDB" id="A0A2N4UE35"/>
<dbReference type="Pfam" id="PF09339">
    <property type="entry name" value="HTH_IclR"/>
    <property type="match status" value="1"/>
</dbReference>
<evidence type="ECO:0000256" key="2">
    <source>
        <dbReference type="ARBA" id="ARBA00023125"/>
    </source>
</evidence>
<dbReference type="InterPro" id="IPR050707">
    <property type="entry name" value="HTH_MetabolicPath_Reg"/>
</dbReference>
<dbReference type="PROSITE" id="PS51078">
    <property type="entry name" value="ICLR_ED"/>
    <property type="match status" value="1"/>
</dbReference>
<evidence type="ECO:0000256" key="3">
    <source>
        <dbReference type="ARBA" id="ARBA00023163"/>
    </source>
</evidence>
<feature type="domain" description="HTH iclR-type" evidence="4">
    <location>
        <begin position="44"/>
        <end position="105"/>
    </location>
</feature>
<comment type="caution">
    <text evidence="6">The sequence shown here is derived from an EMBL/GenBank/DDBJ whole genome shotgun (WGS) entry which is preliminary data.</text>
</comment>
<dbReference type="SUPFAM" id="SSF55781">
    <property type="entry name" value="GAF domain-like"/>
    <property type="match status" value="1"/>
</dbReference>
<dbReference type="InterPro" id="IPR029016">
    <property type="entry name" value="GAF-like_dom_sf"/>
</dbReference>
<dbReference type="InterPro" id="IPR036388">
    <property type="entry name" value="WH-like_DNA-bd_sf"/>
</dbReference>
<keyword evidence="7" id="KW-1185">Reference proteome</keyword>
<name>A0A2N4UE35_9BURK</name>
<evidence type="ECO:0000313" key="7">
    <source>
        <dbReference type="Proteomes" id="UP000234328"/>
    </source>
</evidence>
<keyword evidence="2" id="KW-0238">DNA-binding</keyword>
<dbReference type="Gene3D" id="1.10.10.10">
    <property type="entry name" value="Winged helix-like DNA-binding domain superfamily/Winged helix DNA-binding domain"/>
    <property type="match status" value="1"/>
</dbReference>
<protein>
    <submittedName>
        <fullName evidence="6">IclR family transcriptional regulator</fullName>
    </submittedName>
</protein>
<dbReference type="GO" id="GO:0003700">
    <property type="term" value="F:DNA-binding transcription factor activity"/>
    <property type="evidence" value="ECO:0007669"/>
    <property type="project" value="TreeGrafter"/>
</dbReference>
<dbReference type="PANTHER" id="PTHR30136">
    <property type="entry name" value="HELIX-TURN-HELIX TRANSCRIPTIONAL REGULATOR, ICLR FAMILY"/>
    <property type="match status" value="1"/>
</dbReference>
<proteinExistence type="predicted"/>
<evidence type="ECO:0000313" key="6">
    <source>
        <dbReference type="EMBL" id="PLC53285.1"/>
    </source>
</evidence>
<dbReference type="PANTHER" id="PTHR30136:SF35">
    <property type="entry name" value="HTH-TYPE TRANSCRIPTIONAL REGULATOR RV1719"/>
    <property type="match status" value="1"/>
</dbReference>
<dbReference type="SUPFAM" id="SSF46785">
    <property type="entry name" value="Winged helix' DNA-binding domain"/>
    <property type="match status" value="1"/>
</dbReference>
<evidence type="ECO:0000256" key="1">
    <source>
        <dbReference type="ARBA" id="ARBA00023015"/>
    </source>
</evidence>
<dbReference type="Pfam" id="PF01614">
    <property type="entry name" value="IclR_C"/>
    <property type="match status" value="1"/>
</dbReference>
<dbReference type="SMART" id="SM00346">
    <property type="entry name" value="HTH_ICLR"/>
    <property type="match status" value="1"/>
</dbReference>
<keyword evidence="1" id="KW-0805">Transcription regulation</keyword>